<dbReference type="AlphaFoldDB" id="A0A9N9N7Y2"/>
<accession>A0A9N9N7Y2</accession>
<keyword evidence="1" id="KW-1133">Transmembrane helix</keyword>
<proteinExistence type="predicted"/>
<sequence>MTKLCFDITCKLETQKEEFSNQVMWGIAISSLVLSGGLALSSINLSSNMKAAGKVAAVAGALGEACIKRYRTISHQLNNLSVKLSEVQPDIDENMKDYKEMNSEIRKKLETIICNCKTECTKLVELFK</sequence>
<evidence type="ECO:0000313" key="2">
    <source>
        <dbReference type="EMBL" id="CAG8709307.1"/>
    </source>
</evidence>
<dbReference type="Proteomes" id="UP000789759">
    <property type="component" value="Unassembled WGS sequence"/>
</dbReference>
<organism evidence="2 3">
    <name type="scientific">Cetraspora pellucida</name>
    <dbReference type="NCBI Taxonomy" id="1433469"/>
    <lineage>
        <taxon>Eukaryota</taxon>
        <taxon>Fungi</taxon>
        <taxon>Fungi incertae sedis</taxon>
        <taxon>Mucoromycota</taxon>
        <taxon>Glomeromycotina</taxon>
        <taxon>Glomeromycetes</taxon>
        <taxon>Diversisporales</taxon>
        <taxon>Gigasporaceae</taxon>
        <taxon>Cetraspora</taxon>
    </lineage>
</organism>
<evidence type="ECO:0000313" key="3">
    <source>
        <dbReference type="Proteomes" id="UP000789759"/>
    </source>
</evidence>
<evidence type="ECO:0000256" key="1">
    <source>
        <dbReference type="SAM" id="Phobius"/>
    </source>
</evidence>
<name>A0A9N9N7Y2_9GLOM</name>
<comment type="caution">
    <text evidence="2">The sequence shown here is derived from an EMBL/GenBank/DDBJ whole genome shotgun (WGS) entry which is preliminary data.</text>
</comment>
<keyword evidence="1" id="KW-0472">Membrane</keyword>
<keyword evidence="1" id="KW-0812">Transmembrane</keyword>
<dbReference type="EMBL" id="CAJVQA010011628">
    <property type="protein sequence ID" value="CAG8709307.1"/>
    <property type="molecule type" value="Genomic_DNA"/>
</dbReference>
<reference evidence="2" key="1">
    <citation type="submission" date="2021-06" db="EMBL/GenBank/DDBJ databases">
        <authorList>
            <person name="Kallberg Y."/>
            <person name="Tangrot J."/>
            <person name="Rosling A."/>
        </authorList>
    </citation>
    <scope>NUCLEOTIDE SEQUENCE</scope>
    <source>
        <strain evidence="2">FL966</strain>
    </source>
</reference>
<protein>
    <submittedName>
        <fullName evidence="2">9617_t:CDS:1</fullName>
    </submittedName>
</protein>
<gene>
    <name evidence="2" type="ORF">CPELLU_LOCUS12242</name>
</gene>
<keyword evidence="3" id="KW-1185">Reference proteome</keyword>
<feature type="transmembrane region" description="Helical" evidence="1">
    <location>
        <begin position="23"/>
        <end position="45"/>
    </location>
</feature>